<dbReference type="RefSeq" id="WP_226589018.1">
    <property type="nucleotide sequence ID" value="NZ_BLAY01000147.1"/>
</dbReference>
<dbReference type="AlphaFoldDB" id="A0AAV3XKD7"/>
<comment type="caution">
    <text evidence="2">The sequence shown here is derived from an EMBL/GenBank/DDBJ whole genome shotgun (WGS) entry which is preliminary data.</text>
</comment>
<dbReference type="Proteomes" id="UP001050975">
    <property type="component" value="Unassembled WGS sequence"/>
</dbReference>
<sequence length="75" mass="8493">MTNGNQPNGDAPQPKPIDTLESFVAALDISVDILENRINTIEDEVGRHSEKLTELEQKFTDIYADEDDWKKMSNT</sequence>
<reference evidence="2" key="1">
    <citation type="submission" date="2019-10" db="EMBL/GenBank/DDBJ databases">
        <title>Draft genome sequece of Microseira wollei NIES-4236.</title>
        <authorList>
            <person name="Yamaguchi H."/>
            <person name="Suzuki S."/>
            <person name="Kawachi M."/>
        </authorList>
    </citation>
    <scope>NUCLEOTIDE SEQUENCE</scope>
    <source>
        <strain evidence="2">NIES-4236</strain>
    </source>
</reference>
<organism evidence="2 3">
    <name type="scientific">Microseira wollei NIES-4236</name>
    <dbReference type="NCBI Taxonomy" id="2530354"/>
    <lineage>
        <taxon>Bacteria</taxon>
        <taxon>Bacillati</taxon>
        <taxon>Cyanobacteriota</taxon>
        <taxon>Cyanophyceae</taxon>
        <taxon>Oscillatoriophycideae</taxon>
        <taxon>Aerosakkonematales</taxon>
        <taxon>Aerosakkonemataceae</taxon>
        <taxon>Microseira</taxon>
    </lineage>
</organism>
<proteinExistence type="predicted"/>
<keyword evidence="1" id="KW-0175">Coiled coil</keyword>
<feature type="coiled-coil region" evidence="1">
    <location>
        <begin position="24"/>
        <end position="58"/>
    </location>
</feature>
<gene>
    <name evidence="2" type="ORF">MiSe_68800</name>
</gene>
<dbReference type="EMBL" id="BLAY01000147">
    <property type="protein sequence ID" value="GET42066.1"/>
    <property type="molecule type" value="Genomic_DNA"/>
</dbReference>
<protein>
    <submittedName>
        <fullName evidence="2">Uncharacterized protein</fullName>
    </submittedName>
</protein>
<dbReference type="Gene3D" id="1.20.5.170">
    <property type="match status" value="1"/>
</dbReference>
<evidence type="ECO:0000313" key="2">
    <source>
        <dbReference type="EMBL" id="GET42066.1"/>
    </source>
</evidence>
<accession>A0AAV3XKD7</accession>
<name>A0AAV3XKD7_9CYAN</name>
<keyword evidence="3" id="KW-1185">Reference proteome</keyword>
<evidence type="ECO:0000256" key="1">
    <source>
        <dbReference type="SAM" id="Coils"/>
    </source>
</evidence>
<evidence type="ECO:0000313" key="3">
    <source>
        <dbReference type="Proteomes" id="UP001050975"/>
    </source>
</evidence>